<keyword evidence="3" id="KW-0804">Transcription</keyword>
<proteinExistence type="predicted"/>
<keyword evidence="1" id="KW-0805">Transcription regulation</keyword>
<dbReference type="InterPro" id="IPR036388">
    <property type="entry name" value="WH-like_DNA-bd_sf"/>
</dbReference>
<evidence type="ECO:0000256" key="1">
    <source>
        <dbReference type="ARBA" id="ARBA00023015"/>
    </source>
</evidence>
<dbReference type="InterPro" id="IPR050679">
    <property type="entry name" value="Bact_HTH_transcr_reg"/>
</dbReference>
<dbReference type="PANTHER" id="PTHR44846">
    <property type="entry name" value="MANNOSYL-D-GLYCERATE TRANSPORT/METABOLISM SYSTEM REPRESSOR MNGR-RELATED"/>
    <property type="match status" value="1"/>
</dbReference>
<dbReference type="PROSITE" id="PS50949">
    <property type="entry name" value="HTH_GNTR"/>
    <property type="match status" value="1"/>
</dbReference>
<dbReference type="EMBL" id="SMKX01000082">
    <property type="protein sequence ID" value="TDD56844.1"/>
    <property type="molecule type" value="Genomic_DNA"/>
</dbReference>
<keyword evidence="6" id="KW-1185">Reference proteome</keyword>
<evidence type="ECO:0000259" key="4">
    <source>
        <dbReference type="PROSITE" id="PS50949"/>
    </source>
</evidence>
<dbReference type="SUPFAM" id="SSF64288">
    <property type="entry name" value="Chorismate lyase-like"/>
    <property type="match status" value="1"/>
</dbReference>
<name>A0A4R4ZGR3_9ACTN</name>
<protein>
    <submittedName>
        <fullName evidence="5">GntR family transcriptional regulator</fullName>
    </submittedName>
</protein>
<dbReference type="SMART" id="SM00345">
    <property type="entry name" value="HTH_GNTR"/>
    <property type="match status" value="1"/>
</dbReference>
<keyword evidence="2" id="KW-0238">DNA-binding</keyword>
<evidence type="ECO:0000313" key="5">
    <source>
        <dbReference type="EMBL" id="TDD56844.1"/>
    </source>
</evidence>
<dbReference type="Pfam" id="PF00392">
    <property type="entry name" value="GntR"/>
    <property type="match status" value="1"/>
</dbReference>
<dbReference type="GO" id="GO:0003677">
    <property type="term" value="F:DNA binding"/>
    <property type="evidence" value="ECO:0007669"/>
    <property type="project" value="UniProtKB-KW"/>
</dbReference>
<dbReference type="CDD" id="cd07377">
    <property type="entry name" value="WHTH_GntR"/>
    <property type="match status" value="1"/>
</dbReference>
<dbReference type="GO" id="GO:0045892">
    <property type="term" value="P:negative regulation of DNA-templated transcription"/>
    <property type="evidence" value="ECO:0007669"/>
    <property type="project" value="TreeGrafter"/>
</dbReference>
<reference evidence="5 6" key="1">
    <citation type="submission" date="2019-03" db="EMBL/GenBank/DDBJ databases">
        <title>Draft genome sequences of novel Actinobacteria.</title>
        <authorList>
            <person name="Sahin N."/>
            <person name="Ay H."/>
            <person name="Saygin H."/>
        </authorList>
    </citation>
    <scope>NUCLEOTIDE SEQUENCE [LARGE SCALE GENOMIC DNA]</scope>
    <source>
        <strain evidence="5 6">JCM 13523</strain>
    </source>
</reference>
<dbReference type="AlphaFoldDB" id="A0A4R4ZGR3"/>
<dbReference type="InterPro" id="IPR000524">
    <property type="entry name" value="Tscrpt_reg_HTH_GntR"/>
</dbReference>
<dbReference type="OrthoDB" id="120836at2"/>
<dbReference type="SUPFAM" id="SSF46785">
    <property type="entry name" value="Winged helix' DNA-binding domain"/>
    <property type="match status" value="1"/>
</dbReference>
<comment type="caution">
    <text evidence="5">The sequence shown here is derived from an EMBL/GenBank/DDBJ whole genome shotgun (WGS) entry which is preliminary data.</text>
</comment>
<dbReference type="Pfam" id="PF07702">
    <property type="entry name" value="UTRA"/>
    <property type="match status" value="1"/>
</dbReference>
<dbReference type="InterPro" id="IPR036390">
    <property type="entry name" value="WH_DNA-bd_sf"/>
</dbReference>
<gene>
    <name evidence="5" type="ORF">E1263_25020</name>
</gene>
<accession>A0A4R4ZGR3</accession>
<feature type="domain" description="HTH gntR-type" evidence="4">
    <location>
        <begin position="3"/>
        <end position="69"/>
    </location>
</feature>
<dbReference type="GO" id="GO:0003700">
    <property type="term" value="F:DNA-binding transcription factor activity"/>
    <property type="evidence" value="ECO:0007669"/>
    <property type="project" value="InterPro"/>
</dbReference>
<dbReference type="SMART" id="SM00866">
    <property type="entry name" value="UTRA"/>
    <property type="match status" value="1"/>
</dbReference>
<organism evidence="5 6">
    <name type="scientific">Kribbella antibiotica</name>
    <dbReference type="NCBI Taxonomy" id="190195"/>
    <lineage>
        <taxon>Bacteria</taxon>
        <taxon>Bacillati</taxon>
        <taxon>Actinomycetota</taxon>
        <taxon>Actinomycetes</taxon>
        <taxon>Propionibacteriales</taxon>
        <taxon>Kribbellaceae</taxon>
        <taxon>Kribbella</taxon>
    </lineage>
</organism>
<dbReference type="RefSeq" id="WP_132171482.1">
    <property type="nucleotide sequence ID" value="NZ_SMKX01000082.1"/>
</dbReference>
<evidence type="ECO:0000256" key="2">
    <source>
        <dbReference type="ARBA" id="ARBA00023125"/>
    </source>
</evidence>
<evidence type="ECO:0000313" key="6">
    <source>
        <dbReference type="Proteomes" id="UP000295124"/>
    </source>
</evidence>
<sequence length="245" mass="26465">MAQPLWQQLAEALRADLVASPPGSPLPTDEELARAHSVSKMTAAQAVQHLAAIGLVTRVKGHGTVTRDLRPITLHTSRHAAAAHGAKAGGPWSIAVTNAGMTPEVRLLTVVRVAEDDLPDFVAEVFTEEMVRRDRLMFADGQPAAITTAWIPWRVAAGTRLADRDMIPQGTYSALREAGYAVNRAVESIRSRHATDAERKALRLPKDASALAVERISFYGDGQAIELLETVADATRVTMQHSIDL</sequence>
<dbReference type="Gene3D" id="3.40.1410.10">
    <property type="entry name" value="Chorismate lyase-like"/>
    <property type="match status" value="1"/>
</dbReference>
<dbReference type="Proteomes" id="UP000295124">
    <property type="component" value="Unassembled WGS sequence"/>
</dbReference>
<dbReference type="InterPro" id="IPR028978">
    <property type="entry name" value="Chorismate_lyase_/UTRA_dom_sf"/>
</dbReference>
<dbReference type="PANTHER" id="PTHR44846:SF17">
    <property type="entry name" value="GNTR-FAMILY TRANSCRIPTIONAL REGULATOR"/>
    <property type="match status" value="1"/>
</dbReference>
<evidence type="ECO:0000256" key="3">
    <source>
        <dbReference type="ARBA" id="ARBA00023163"/>
    </source>
</evidence>
<dbReference type="InterPro" id="IPR011663">
    <property type="entry name" value="UTRA"/>
</dbReference>
<dbReference type="Gene3D" id="1.10.10.10">
    <property type="entry name" value="Winged helix-like DNA-binding domain superfamily/Winged helix DNA-binding domain"/>
    <property type="match status" value="1"/>
</dbReference>